<dbReference type="EMBL" id="AOLK01000021">
    <property type="protein sequence ID" value="ELZ83200.1"/>
    <property type="molecule type" value="Genomic_DNA"/>
</dbReference>
<keyword evidence="6" id="KW-1185">Reference proteome</keyword>
<evidence type="ECO:0000259" key="4">
    <source>
        <dbReference type="Pfam" id="PF24278"/>
    </source>
</evidence>
<gene>
    <name evidence="5" type="ORF">C453_14381</name>
</gene>
<feature type="domain" description="HVO-0513-like N-terminal" evidence="4">
    <location>
        <begin position="26"/>
        <end position="156"/>
    </location>
</feature>
<dbReference type="Proteomes" id="UP000011612">
    <property type="component" value="Unassembled WGS sequence"/>
</dbReference>
<evidence type="ECO:0000256" key="2">
    <source>
        <dbReference type="ARBA" id="ARBA00023163"/>
    </source>
</evidence>
<dbReference type="InterPro" id="IPR056493">
    <property type="entry name" value="HVO_0513_N"/>
</dbReference>
<evidence type="ECO:0000313" key="5">
    <source>
        <dbReference type="EMBL" id="ELZ83200.1"/>
    </source>
</evidence>
<dbReference type="InterPro" id="IPR007050">
    <property type="entry name" value="HTH_bacterioopsin"/>
</dbReference>
<dbReference type="PANTHER" id="PTHR34236">
    <property type="entry name" value="DIMETHYL SULFOXIDE REDUCTASE TRANSCRIPTIONAL ACTIVATOR"/>
    <property type="match status" value="1"/>
</dbReference>
<dbReference type="Pfam" id="PF04967">
    <property type="entry name" value="HTH_10"/>
    <property type="match status" value="1"/>
</dbReference>
<feature type="domain" description="HTH bat-type" evidence="3">
    <location>
        <begin position="166"/>
        <end position="217"/>
    </location>
</feature>
<accession>M0HFB6</accession>
<dbReference type="PANTHER" id="PTHR34236:SF1">
    <property type="entry name" value="DIMETHYL SULFOXIDE REDUCTASE TRANSCRIPTIONAL ACTIVATOR"/>
    <property type="match status" value="1"/>
</dbReference>
<dbReference type="Pfam" id="PF24278">
    <property type="entry name" value="HVO_0513_N"/>
    <property type="match status" value="1"/>
</dbReference>
<sequence>MEDRTMSTLGMKHIQFSVTYPERFVHPLHDRLMDETGASRAELLMWSPTADATTLFWCDGDRTATERIVASIDSLRSSHFVEDVDGTYVFLQQDGYEFAPALLETIAESHVIFLPPVVFRADGTVRFEAVGEATALSAFHDDLSELGDMTIERVHEFARRTSPSQLTPRQQDALEVAVAVGYYERPREGSVADVADALDCSTSTAGELIRKAEAAVLESYVETL</sequence>
<dbReference type="AlphaFoldDB" id="M0HFB6"/>
<dbReference type="PATRIC" id="fig|1230453.4.peg.2858"/>
<protein>
    <submittedName>
        <fullName evidence="5">HTH DNA binding domain-containing protein</fullName>
    </submittedName>
</protein>
<evidence type="ECO:0000256" key="1">
    <source>
        <dbReference type="ARBA" id="ARBA00023015"/>
    </source>
</evidence>
<organism evidence="5 6">
    <name type="scientific">Haloferax elongans ATCC BAA-1513</name>
    <dbReference type="NCBI Taxonomy" id="1230453"/>
    <lineage>
        <taxon>Archaea</taxon>
        <taxon>Methanobacteriati</taxon>
        <taxon>Methanobacteriota</taxon>
        <taxon>Stenosarchaea group</taxon>
        <taxon>Halobacteria</taxon>
        <taxon>Halobacteriales</taxon>
        <taxon>Haloferacaceae</taxon>
        <taxon>Haloferax</taxon>
    </lineage>
</organism>
<evidence type="ECO:0000313" key="6">
    <source>
        <dbReference type="Proteomes" id="UP000011612"/>
    </source>
</evidence>
<keyword evidence="2" id="KW-0804">Transcription</keyword>
<evidence type="ECO:0000259" key="3">
    <source>
        <dbReference type="Pfam" id="PF04967"/>
    </source>
</evidence>
<dbReference type="STRING" id="1230453.C453_14381"/>
<comment type="caution">
    <text evidence="5">The sequence shown here is derived from an EMBL/GenBank/DDBJ whole genome shotgun (WGS) entry which is preliminary data.</text>
</comment>
<reference evidence="5 6" key="1">
    <citation type="journal article" date="2014" name="PLoS Genet.">
        <title>Phylogenetically driven sequencing of extremely halophilic archaea reveals strategies for static and dynamic osmo-response.</title>
        <authorList>
            <person name="Becker E.A."/>
            <person name="Seitzer P.M."/>
            <person name="Tritt A."/>
            <person name="Larsen D."/>
            <person name="Krusor M."/>
            <person name="Yao A.I."/>
            <person name="Wu D."/>
            <person name="Madern D."/>
            <person name="Eisen J.A."/>
            <person name="Darling A.E."/>
            <person name="Facciotti M.T."/>
        </authorList>
    </citation>
    <scope>NUCLEOTIDE SEQUENCE [LARGE SCALE GENOMIC DNA]</scope>
    <source>
        <strain evidence="5 6">ATCC BAA-1513</strain>
    </source>
</reference>
<keyword evidence="1" id="KW-0805">Transcription regulation</keyword>
<name>M0HFB6_HALEO</name>
<proteinExistence type="predicted"/>